<dbReference type="Proteomes" id="UP000297527">
    <property type="component" value="Unassembled WGS sequence"/>
</dbReference>
<reference evidence="2 3" key="1">
    <citation type="submission" date="2017-12" db="EMBL/GenBank/DDBJ databases">
        <title>Comparative genomics of Botrytis spp.</title>
        <authorList>
            <person name="Valero-Jimenez C.A."/>
            <person name="Tapia P."/>
            <person name="Veloso J."/>
            <person name="Silva-Moreno E."/>
            <person name="Staats M."/>
            <person name="Valdes J.H."/>
            <person name="Van Kan J.A.L."/>
        </authorList>
    </citation>
    <scope>NUCLEOTIDE SEQUENCE [LARGE SCALE GENOMIC DNA]</scope>
    <source>
        <strain evidence="2 3">MUCL11595</strain>
    </source>
</reference>
<protein>
    <submittedName>
        <fullName evidence="2">Uncharacterized protein</fullName>
    </submittedName>
</protein>
<feature type="region of interest" description="Disordered" evidence="1">
    <location>
        <begin position="1"/>
        <end position="29"/>
    </location>
</feature>
<accession>A0A4Z1HSF2</accession>
<gene>
    <name evidence="2" type="ORF">BCON_0149g00170</name>
</gene>
<name>A0A4Z1HSF2_9HELO</name>
<dbReference type="EMBL" id="PQXN01000149">
    <property type="protein sequence ID" value="TGO52029.1"/>
    <property type="molecule type" value="Genomic_DNA"/>
</dbReference>
<keyword evidence="3" id="KW-1185">Reference proteome</keyword>
<dbReference type="OrthoDB" id="5376710at2759"/>
<organism evidence="2 3">
    <name type="scientific">Botryotinia convoluta</name>
    <dbReference type="NCBI Taxonomy" id="54673"/>
    <lineage>
        <taxon>Eukaryota</taxon>
        <taxon>Fungi</taxon>
        <taxon>Dikarya</taxon>
        <taxon>Ascomycota</taxon>
        <taxon>Pezizomycotina</taxon>
        <taxon>Leotiomycetes</taxon>
        <taxon>Helotiales</taxon>
        <taxon>Sclerotiniaceae</taxon>
        <taxon>Botryotinia</taxon>
    </lineage>
</organism>
<evidence type="ECO:0000313" key="3">
    <source>
        <dbReference type="Proteomes" id="UP000297527"/>
    </source>
</evidence>
<proteinExistence type="predicted"/>
<feature type="compositionally biased region" description="Polar residues" evidence="1">
    <location>
        <begin position="1"/>
        <end position="15"/>
    </location>
</feature>
<sequence length="1656" mass="186843">MSRMGRQQSHASGLNSHLHPKPGRFSLWPGRRTNATAAREEPAITSGSGLMIDPPHSDLIVSSPVILPEIELTKSNISQDLFIGALHDPNYIQLQENVRKVRRALVGPEPKNIDAAWEVYKRQREESLEHCRKLIEKSQEHHARNPSFESSIGPLDTRSSLSSGSFDDGSLPFQINNSWLSAICDYKAFQEKLATTLRTSLEVTYAAYEPDASQRQLEIFLVDKEHRKSVITKWRDTSVRRVKSEKPEFFEKYKIRSLNFDKLKHDIEESESLFDTGHTPNRVVRESIIYKNGDTILEFANRPSDSLPVIRFRVSSHFLSPDDVSPLFSQMLCPGPMIPPDMIKDLPKAPTKIFGKDGIGVNVYRMPQMEPNSHEALALLFHAIHGHAQRLPREDIDFPVFVSIADVCLRYRCTSPVELQVEYQWLPQWESQAAESNPEELLLIAYTFGARDLFTRISRSIILNSKDGDDEAQGQKLWPQAIKNTIRTRRAIYMEQILDYCASVINEYLQPPRQSAERSVHVGSLELSTVRCPRGSHTCDATNLGWLMLVYNELGVSPLSPKSSSKRSLKELIDCLRLMPSPPQTHIGVCDFAPDFRNKINDISNTIIGLTLHDVSGQHGWALSKGDDPQDTVPEEIFELPAHVSTKECIVESQKAKQAAKSAVCLRILSLLENLEDLHAAAMIDKSFYGAYIKNEGRLLRNIVKAGLKHASRVAEIQISPTDRMAQETTESLEATAVDLIDDSESAVSSISENESFNARDGDLYDVSPPLSPVDITAMPVPTSEEEARELLTRNVEATSRAWAMRDSLQSSERHLNLTQKEKFLAGDFAHLEDKTRTSVEQVSSYPKFDSFRNSPKTTFSNGDDTGLTISDMSNEIVISSGSSSDLEEPQSVFGRNRNNLVKYDHVLGSDSSGFNFDIRTQLGRPRSYFESLVNLKSDPAQRFFERPILTPEIVMLLQSQEVALGVDYDYRNLILDPDQDQNNSTLVAMFESYNILRFALVNLLRLKCANFIDSHITVFVADNTRSNVANTVSIFVEEVIKLVFQFKTAMETIRSDSKTFFEAGCKVISELNATCASYLSGLGLSLSIDTEGTVSWYSLARTIDLAILVYVSAQLEDLDSCHFKESSGIVAYLPDFPNVINLDRYATSCLDDFLRQDVWVFHYKSHAIDAPLYLSLKIDEFADFWGPVWQIAQADNDTSVHSYAAGDGYIVPWLYDEAIHPPLKSEELFCHWKPGVDHPWSSSSQHKKQSTRLTDFGEKEIYSFSPGKGHSEVKPLQIAFNGRERLLIGAGPRRKHHPMKWTRCKCNIQAIEEKLRGMQRLNQLGTSESYSEVDVRTISLVGGHFGLSLGGSATIKRVQGTSFKKVFMEFWEKQPGAQDPSDLANQWGIAISLCTMNAERLSLFELLNTPSVRRFISRFNWSESECKIRFLDALDSGILENLNSLWLSNHEWQEEIGKVLSMCLQALSSTGLDSKRQMFSALWVPPETTLPKHILLKPSEHSWTKFLKDSVISFTVAVVVEDCLGTKFGTMGRRNCKVQEIGSVLQTSICVNDEVDPSQQLIKRESSQSWGFVWDVSRLERGTCFPLGTQGRLKTIEKISNSRLLLEWDLVWSQVLREKVGFQRREKPSHWEYTEPAGVKVRPIPVYLLSSTEVE</sequence>
<evidence type="ECO:0000313" key="2">
    <source>
        <dbReference type="EMBL" id="TGO52029.1"/>
    </source>
</evidence>
<comment type="caution">
    <text evidence="2">The sequence shown here is derived from an EMBL/GenBank/DDBJ whole genome shotgun (WGS) entry which is preliminary data.</text>
</comment>
<evidence type="ECO:0000256" key="1">
    <source>
        <dbReference type="SAM" id="MobiDB-lite"/>
    </source>
</evidence>